<evidence type="ECO:0000313" key="1">
    <source>
        <dbReference type="EMBL" id="RSL61051.1"/>
    </source>
</evidence>
<name>A0A428Q713_9HYPO</name>
<sequence length="68" mass="7223">MPRLVGQSDGHSGRKQHAMSCVISVGLLRGLPPPPLRALDQTIQTGDESGWGILSGRYSIKLGGILRS</sequence>
<dbReference type="EMBL" id="NKCI01000054">
    <property type="protein sequence ID" value="RSL61051.1"/>
    <property type="molecule type" value="Genomic_DNA"/>
</dbReference>
<accession>A0A428Q713</accession>
<gene>
    <name evidence="1" type="ORF">CEP54_006421</name>
</gene>
<dbReference type="AlphaFoldDB" id="A0A428Q713"/>
<reference evidence="1 2" key="1">
    <citation type="submission" date="2017-06" db="EMBL/GenBank/DDBJ databases">
        <title>Comparative genomic analysis of Ambrosia Fusariam Clade fungi.</title>
        <authorList>
            <person name="Stajich J.E."/>
            <person name="Carrillo J."/>
            <person name="Kijimoto T."/>
            <person name="Eskalen A."/>
            <person name="O'Donnell K."/>
            <person name="Kasson M."/>
        </authorList>
    </citation>
    <scope>NUCLEOTIDE SEQUENCE [LARGE SCALE GENOMIC DNA]</scope>
    <source>
        <strain evidence="1 2">NRRL62584</strain>
    </source>
</reference>
<evidence type="ECO:0000313" key="2">
    <source>
        <dbReference type="Proteomes" id="UP000288168"/>
    </source>
</evidence>
<keyword evidence="2" id="KW-1185">Reference proteome</keyword>
<comment type="caution">
    <text evidence="1">The sequence shown here is derived from an EMBL/GenBank/DDBJ whole genome shotgun (WGS) entry which is preliminary data.</text>
</comment>
<protein>
    <submittedName>
        <fullName evidence="1">Uncharacterized protein</fullName>
    </submittedName>
</protein>
<organism evidence="1 2">
    <name type="scientific">Fusarium duplospermum</name>
    <dbReference type="NCBI Taxonomy" id="1325734"/>
    <lineage>
        <taxon>Eukaryota</taxon>
        <taxon>Fungi</taxon>
        <taxon>Dikarya</taxon>
        <taxon>Ascomycota</taxon>
        <taxon>Pezizomycotina</taxon>
        <taxon>Sordariomycetes</taxon>
        <taxon>Hypocreomycetidae</taxon>
        <taxon>Hypocreales</taxon>
        <taxon>Nectriaceae</taxon>
        <taxon>Fusarium</taxon>
        <taxon>Fusarium solani species complex</taxon>
    </lineage>
</organism>
<dbReference type="Proteomes" id="UP000288168">
    <property type="component" value="Unassembled WGS sequence"/>
</dbReference>
<proteinExistence type="predicted"/>